<evidence type="ECO:0000313" key="4">
    <source>
        <dbReference type="Proteomes" id="UP000186922"/>
    </source>
</evidence>
<dbReference type="AlphaFoldDB" id="A0A1D1W6J2"/>
<dbReference type="Proteomes" id="UP000186922">
    <property type="component" value="Unassembled WGS sequence"/>
</dbReference>
<name>A0A1D1W6J2_RAMVA</name>
<evidence type="ECO:0000259" key="2">
    <source>
        <dbReference type="PROSITE" id="PS50103"/>
    </source>
</evidence>
<feature type="domain" description="C3H1-type" evidence="2">
    <location>
        <begin position="185"/>
        <end position="212"/>
    </location>
</feature>
<dbReference type="OrthoDB" id="6150723at2759"/>
<evidence type="ECO:0000313" key="3">
    <source>
        <dbReference type="EMBL" id="GAV06659.1"/>
    </source>
</evidence>
<feature type="zinc finger region" description="C3H1-type" evidence="1">
    <location>
        <begin position="185"/>
        <end position="212"/>
    </location>
</feature>
<protein>
    <recommendedName>
        <fullName evidence="2">C3H1-type domain-containing protein</fullName>
    </recommendedName>
</protein>
<dbReference type="EMBL" id="BDGG01000014">
    <property type="protein sequence ID" value="GAV06659.1"/>
    <property type="molecule type" value="Genomic_DNA"/>
</dbReference>
<keyword evidence="1" id="KW-0479">Metal-binding</keyword>
<dbReference type="PROSITE" id="PS50103">
    <property type="entry name" value="ZF_C3H1"/>
    <property type="match status" value="1"/>
</dbReference>
<organism evidence="3 4">
    <name type="scientific">Ramazzottius varieornatus</name>
    <name type="common">Water bear</name>
    <name type="synonym">Tardigrade</name>
    <dbReference type="NCBI Taxonomy" id="947166"/>
    <lineage>
        <taxon>Eukaryota</taxon>
        <taxon>Metazoa</taxon>
        <taxon>Ecdysozoa</taxon>
        <taxon>Tardigrada</taxon>
        <taxon>Eutardigrada</taxon>
        <taxon>Parachela</taxon>
        <taxon>Hypsibioidea</taxon>
        <taxon>Ramazzottiidae</taxon>
        <taxon>Ramazzottius</taxon>
    </lineage>
</organism>
<dbReference type="GO" id="GO:0008270">
    <property type="term" value="F:zinc ion binding"/>
    <property type="evidence" value="ECO:0007669"/>
    <property type="project" value="UniProtKB-KW"/>
</dbReference>
<gene>
    <name evidence="3" type="primary">RvY_16612</name>
    <name evidence="3" type="synonym">RvY_16612.2</name>
    <name evidence="3" type="ORF">RvY_16612-2</name>
</gene>
<comment type="caution">
    <text evidence="3">The sequence shown here is derived from an EMBL/GenBank/DDBJ whole genome shotgun (WGS) entry which is preliminary data.</text>
</comment>
<keyword evidence="1" id="KW-0863">Zinc-finger</keyword>
<evidence type="ECO:0000256" key="1">
    <source>
        <dbReference type="PROSITE-ProRule" id="PRU00723"/>
    </source>
</evidence>
<proteinExistence type="predicted"/>
<keyword evidence="4" id="KW-1185">Reference proteome</keyword>
<accession>A0A1D1W6J2</accession>
<reference evidence="3 4" key="1">
    <citation type="journal article" date="2016" name="Nat. Commun.">
        <title>Extremotolerant tardigrade genome and improved radiotolerance of human cultured cells by tardigrade-unique protein.</title>
        <authorList>
            <person name="Hashimoto T."/>
            <person name="Horikawa D.D."/>
            <person name="Saito Y."/>
            <person name="Kuwahara H."/>
            <person name="Kozuka-Hata H."/>
            <person name="Shin-I T."/>
            <person name="Minakuchi Y."/>
            <person name="Ohishi K."/>
            <person name="Motoyama A."/>
            <person name="Aizu T."/>
            <person name="Enomoto A."/>
            <person name="Kondo K."/>
            <person name="Tanaka S."/>
            <person name="Hara Y."/>
            <person name="Koshikawa S."/>
            <person name="Sagara H."/>
            <person name="Miura T."/>
            <person name="Yokobori S."/>
            <person name="Miyagawa K."/>
            <person name="Suzuki Y."/>
            <person name="Kubo T."/>
            <person name="Oyama M."/>
            <person name="Kohara Y."/>
            <person name="Fujiyama A."/>
            <person name="Arakawa K."/>
            <person name="Katayama T."/>
            <person name="Toyoda A."/>
            <person name="Kunieda T."/>
        </authorList>
    </citation>
    <scope>NUCLEOTIDE SEQUENCE [LARGE SCALE GENOMIC DNA]</scope>
    <source>
        <strain evidence="3 4">YOKOZUNA-1</strain>
    </source>
</reference>
<keyword evidence="1" id="KW-0862">Zinc</keyword>
<dbReference type="InterPro" id="IPR000571">
    <property type="entry name" value="Znf_CCCH"/>
</dbReference>
<sequence>MDAVELPTLTTDFASRCKDLEEHVRLGDLLPYNRDLDQSVQYRRSSSDNPGEEIKNIVEWTRAFIVFAAYRQSENPQFCLPFLNYIDLITSMDERDEPWLVYDENYRRYANFKPLDTASRCRVHERSYQNAKPRLSVSARLGIPSTSKPIPRGSCFSRGEPNWTRDHRFKRSSSQPFRTRAAATAAPGEVCYNWNRGFCLSGDNCPRRHVCSECYANRLRVTIHNLKNHPKVQYKVNGAKNSTQA</sequence>